<dbReference type="Pfam" id="PF07963">
    <property type="entry name" value="N_methyl"/>
    <property type="match status" value="1"/>
</dbReference>
<keyword evidence="5" id="KW-0488">Methylation</keyword>
<evidence type="ECO:0000256" key="2">
    <source>
        <dbReference type="ARBA" id="ARBA00009984"/>
    </source>
</evidence>
<dbReference type="PANTHER" id="PTHR30093:SF44">
    <property type="entry name" value="TYPE II SECRETION SYSTEM CORE PROTEIN G"/>
    <property type="match status" value="1"/>
</dbReference>
<dbReference type="AlphaFoldDB" id="A0AAN0RF15"/>
<proteinExistence type="inferred from homology"/>
<evidence type="ECO:0000256" key="9">
    <source>
        <dbReference type="ARBA" id="ARBA00023136"/>
    </source>
</evidence>
<feature type="domain" description="Type II secretion system protein GspG C-terminal" evidence="11">
    <location>
        <begin position="61"/>
        <end position="169"/>
    </location>
</feature>
<dbReference type="KEGG" id="gbc:GbCGDNIH3_1767"/>
<dbReference type="Proteomes" id="UP000019438">
    <property type="component" value="Chromosome"/>
</dbReference>
<keyword evidence="8 10" id="KW-1133">Transmembrane helix</keyword>
<evidence type="ECO:0000256" key="5">
    <source>
        <dbReference type="ARBA" id="ARBA00022481"/>
    </source>
</evidence>
<comment type="subcellular location">
    <subcellularLocation>
        <location evidence="1">Cell inner membrane</location>
        <topology evidence="1">Single-pass membrane protein</topology>
    </subcellularLocation>
</comment>
<dbReference type="InterPro" id="IPR010054">
    <property type="entry name" value="Type2_sec_GspG"/>
</dbReference>
<comment type="similarity">
    <text evidence="2">Belongs to the GSP G family.</text>
</comment>
<evidence type="ECO:0000256" key="8">
    <source>
        <dbReference type="ARBA" id="ARBA00022989"/>
    </source>
</evidence>
<dbReference type="InterPro" id="IPR045584">
    <property type="entry name" value="Pilin-like"/>
</dbReference>
<keyword evidence="7 10" id="KW-0812">Transmembrane</keyword>
<organism evidence="12 13">
    <name type="scientific">Granulibacter bethesdensis</name>
    <dbReference type="NCBI Taxonomy" id="364410"/>
    <lineage>
        <taxon>Bacteria</taxon>
        <taxon>Pseudomonadati</taxon>
        <taxon>Pseudomonadota</taxon>
        <taxon>Alphaproteobacteria</taxon>
        <taxon>Acetobacterales</taxon>
        <taxon>Acetobacteraceae</taxon>
        <taxon>Granulibacter</taxon>
    </lineage>
</organism>
<dbReference type="InterPro" id="IPR012902">
    <property type="entry name" value="N_methyl_site"/>
</dbReference>
<gene>
    <name evidence="12" type="ORF">GbCGDNIH3_1767</name>
</gene>
<reference evidence="13" key="1">
    <citation type="submission" date="2012-06" db="EMBL/GenBank/DDBJ databases">
        <title>Genome analysis of multiple Granulibacter bethesdensis isolates demonstrates substantial genome diversity.</title>
        <authorList>
            <person name="Greenberg D.E."/>
            <person name="Porcella S.F."/>
            <person name="Zarember K."/>
            <person name="Zelazny A.M."/>
            <person name="Bruno D."/>
            <person name="Martens C."/>
            <person name="Barbian K.D."/>
            <person name="Jaske E."/>
            <person name="Holland S.M."/>
        </authorList>
    </citation>
    <scope>NUCLEOTIDE SEQUENCE [LARGE SCALE GENOMIC DNA]</scope>
    <source>
        <strain evidence="13">CGDNIH3</strain>
    </source>
</reference>
<evidence type="ECO:0000256" key="7">
    <source>
        <dbReference type="ARBA" id="ARBA00022692"/>
    </source>
</evidence>
<dbReference type="RefSeq" id="WP_025287151.1">
    <property type="nucleotide sequence ID" value="NZ_CP003181.2"/>
</dbReference>
<keyword evidence="4" id="KW-1003">Cell membrane</keyword>
<evidence type="ECO:0000256" key="1">
    <source>
        <dbReference type="ARBA" id="ARBA00004377"/>
    </source>
</evidence>
<dbReference type="NCBIfam" id="TIGR02532">
    <property type="entry name" value="IV_pilin_GFxxxE"/>
    <property type="match status" value="1"/>
</dbReference>
<evidence type="ECO:0000256" key="3">
    <source>
        <dbReference type="ARBA" id="ARBA00020042"/>
    </source>
</evidence>
<accession>A0AAN0RF15</accession>
<evidence type="ECO:0000259" key="11">
    <source>
        <dbReference type="Pfam" id="PF08334"/>
    </source>
</evidence>
<protein>
    <recommendedName>
        <fullName evidence="3">Type II secretion system core protein G</fullName>
    </recommendedName>
</protein>
<dbReference type="Gene3D" id="3.30.700.10">
    <property type="entry name" value="Glycoprotein, Type 4 Pilin"/>
    <property type="match status" value="1"/>
</dbReference>
<dbReference type="PROSITE" id="PS00409">
    <property type="entry name" value="PROKAR_NTER_METHYL"/>
    <property type="match status" value="1"/>
</dbReference>
<dbReference type="SUPFAM" id="SSF54523">
    <property type="entry name" value="Pili subunits"/>
    <property type="match status" value="1"/>
</dbReference>
<feature type="transmembrane region" description="Helical" evidence="10">
    <location>
        <begin position="40"/>
        <end position="62"/>
    </location>
</feature>
<dbReference type="Pfam" id="PF08334">
    <property type="entry name" value="T2SSG"/>
    <property type="match status" value="1"/>
</dbReference>
<dbReference type="InterPro" id="IPR000983">
    <property type="entry name" value="Bac_GSPG_pilin"/>
</dbReference>
<dbReference type="GO" id="GO:0015627">
    <property type="term" value="C:type II protein secretion system complex"/>
    <property type="evidence" value="ECO:0007669"/>
    <property type="project" value="InterPro"/>
</dbReference>
<name>A0AAN0RF15_9PROT</name>
<evidence type="ECO:0000256" key="10">
    <source>
        <dbReference type="SAM" id="Phobius"/>
    </source>
</evidence>
<dbReference type="InterPro" id="IPR013545">
    <property type="entry name" value="T2SS_protein-GspG_C"/>
</dbReference>
<evidence type="ECO:0000313" key="13">
    <source>
        <dbReference type="Proteomes" id="UP000019438"/>
    </source>
</evidence>
<dbReference type="PANTHER" id="PTHR30093">
    <property type="entry name" value="GENERAL SECRETION PATHWAY PROTEIN G"/>
    <property type="match status" value="1"/>
</dbReference>
<keyword evidence="9 10" id="KW-0472">Membrane</keyword>
<dbReference type="EMBL" id="CP003181">
    <property type="protein sequence ID" value="AHJ63670.1"/>
    <property type="molecule type" value="Genomic_DNA"/>
</dbReference>
<dbReference type="PRINTS" id="PR00813">
    <property type="entry name" value="BCTERIALGSPG"/>
</dbReference>
<sequence>MTAKRNRFTFVIAGIRFRLFPWSQSGQFHARSSADAGFTLIEMLVVIAILGILVGLAAPAVLRQLGGARQSVARQAVQRIGSVLDLYRLDMGSYPSTSDGLGALVNRPAADADAWNGPYLKDRRLPQDPWNHPFLYRSPSAREEMPYDLCSRGEKNVPGDVPAPGMICNE</sequence>
<keyword evidence="6" id="KW-0997">Cell inner membrane</keyword>
<dbReference type="GO" id="GO:0005886">
    <property type="term" value="C:plasma membrane"/>
    <property type="evidence" value="ECO:0007669"/>
    <property type="project" value="UniProtKB-SubCell"/>
</dbReference>
<evidence type="ECO:0000256" key="6">
    <source>
        <dbReference type="ARBA" id="ARBA00022519"/>
    </source>
</evidence>
<dbReference type="NCBIfam" id="TIGR01710">
    <property type="entry name" value="typeII_sec_gspG"/>
    <property type="match status" value="1"/>
</dbReference>
<evidence type="ECO:0000256" key="4">
    <source>
        <dbReference type="ARBA" id="ARBA00022475"/>
    </source>
</evidence>
<evidence type="ECO:0000313" key="12">
    <source>
        <dbReference type="EMBL" id="AHJ63670.1"/>
    </source>
</evidence>
<dbReference type="GO" id="GO:0015628">
    <property type="term" value="P:protein secretion by the type II secretion system"/>
    <property type="evidence" value="ECO:0007669"/>
    <property type="project" value="InterPro"/>
</dbReference>